<evidence type="ECO:0000313" key="2">
    <source>
        <dbReference type="Proteomes" id="UP000070501"/>
    </source>
</evidence>
<reference evidence="2" key="1">
    <citation type="submission" date="2016-02" db="EMBL/GenBank/DDBJ databases">
        <title>Draft genome sequence of Microdochium bolleyi, a fungal endophyte of beachgrass.</title>
        <authorList>
            <consortium name="DOE Joint Genome Institute"/>
            <person name="David A.S."/>
            <person name="May G."/>
            <person name="Haridas S."/>
            <person name="Lim J."/>
            <person name="Wang M."/>
            <person name="Labutti K."/>
            <person name="Lipzen A."/>
            <person name="Barry K."/>
            <person name="Grigoriev I.V."/>
        </authorList>
    </citation>
    <scope>NUCLEOTIDE SEQUENCE [LARGE SCALE GENOMIC DNA]</scope>
    <source>
        <strain evidence="2">J235TASD1</strain>
    </source>
</reference>
<dbReference type="AlphaFoldDB" id="A0A136JET1"/>
<accession>A0A136JET1</accession>
<dbReference type="InParanoid" id="A0A136JET1"/>
<organism evidence="1 2">
    <name type="scientific">Microdochium bolleyi</name>
    <dbReference type="NCBI Taxonomy" id="196109"/>
    <lineage>
        <taxon>Eukaryota</taxon>
        <taxon>Fungi</taxon>
        <taxon>Dikarya</taxon>
        <taxon>Ascomycota</taxon>
        <taxon>Pezizomycotina</taxon>
        <taxon>Sordariomycetes</taxon>
        <taxon>Xylariomycetidae</taxon>
        <taxon>Xylariales</taxon>
        <taxon>Microdochiaceae</taxon>
        <taxon>Microdochium</taxon>
    </lineage>
</organism>
<gene>
    <name evidence="1" type="ORF">Micbo1qcDRAFT_157626</name>
</gene>
<dbReference type="Proteomes" id="UP000070501">
    <property type="component" value="Unassembled WGS sequence"/>
</dbReference>
<proteinExistence type="predicted"/>
<feature type="non-terminal residue" evidence="1">
    <location>
        <position position="60"/>
    </location>
</feature>
<dbReference type="EMBL" id="KQ964246">
    <property type="protein sequence ID" value="KXJ95618.1"/>
    <property type="molecule type" value="Genomic_DNA"/>
</dbReference>
<keyword evidence="2" id="KW-1185">Reference proteome</keyword>
<name>A0A136JET1_9PEZI</name>
<evidence type="ECO:0000313" key="1">
    <source>
        <dbReference type="EMBL" id="KXJ95618.1"/>
    </source>
</evidence>
<protein>
    <submittedName>
        <fullName evidence="1">Uncharacterized protein</fullName>
    </submittedName>
</protein>
<sequence>MLVQQPAAMKIGYIEHQGRAEQSYSMAVIDCSEERGLRMSRLYDLVYQYAGSRKARAGYG</sequence>
<dbReference type="OrthoDB" id="3800738at2759"/>